<feature type="domain" description="Putative auto-transporter adhesin head GIN" evidence="1">
    <location>
        <begin position="29"/>
        <end position="249"/>
    </location>
</feature>
<dbReference type="Gene3D" id="2.160.20.120">
    <property type="match status" value="1"/>
</dbReference>
<evidence type="ECO:0000313" key="3">
    <source>
        <dbReference type="Proteomes" id="UP000830454"/>
    </source>
</evidence>
<evidence type="ECO:0000313" key="2">
    <source>
        <dbReference type="EMBL" id="UOX35253.1"/>
    </source>
</evidence>
<dbReference type="EMBL" id="CP090145">
    <property type="protein sequence ID" value="UOX35253.1"/>
    <property type="molecule type" value="Genomic_DNA"/>
</dbReference>
<accession>A0ABY4HRC0</accession>
<dbReference type="InterPro" id="IPR021255">
    <property type="entry name" value="DUF2807"/>
</dbReference>
<reference evidence="2" key="2">
    <citation type="submission" date="2022-04" db="EMBL/GenBank/DDBJ databases">
        <title>Complete Genome Sequence of Flavobacterium sediminilitoris YSM-43, Isolated from a Tidal Sediment.</title>
        <authorList>
            <person name="Lee P.A."/>
        </authorList>
    </citation>
    <scope>NUCLEOTIDE SEQUENCE</scope>
    <source>
        <strain evidence="2">YSM-43</strain>
    </source>
</reference>
<sequence length="265" mass="28483">MIKVITTIAVFLIGLFSIAQVSENRNVGNFSKLKASHAIDVFYTVSNERSITVTSDNLEKVSFIKTEIEGETLKIYVETGDKKEKITKKQTKKKYVNWVNGVEFQVLKVTVSGPALKGIKVSSSADVKLENENTVDNLEIESSSSGSVTGTFNCTMLTVDASSSSTLDATIKSKEIKIKTSSSSDVKLQGKAQNIEVKSSSSSECDLEGLYVENAKVEASSSSDIILNVSKSINAKASSSADIVFYGNPTQISTEKSSSGSITKK</sequence>
<dbReference type="Proteomes" id="UP000830454">
    <property type="component" value="Chromosome"/>
</dbReference>
<evidence type="ECO:0000259" key="1">
    <source>
        <dbReference type="Pfam" id="PF10988"/>
    </source>
</evidence>
<proteinExistence type="predicted"/>
<dbReference type="Pfam" id="PF10988">
    <property type="entry name" value="DUF2807"/>
    <property type="match status" value="1"/>
</dbReference>
<reference evidence="2" key="1">
    <citation type="submission" date="2021-12" db="EMBL/GenBank/DDBJ databases">
        <authorList>
            <person name="Cha I.-T."/>
            <person name="Lee K.-E."/>
            <person name="Park S.-J."/>
        </authorList>
    </citation>
    <scope>NUCLEOTIDE SEQUENCE</scope>
    <source>
        <strain evidence="2">YSM-43</strain>
    </source>
</reference>
<dbReference type="RefSeq" id="WP_045969644.1">
    <property type="nucleotide sequence ID" value="NZ_CP090145.1"/>
</dbReference>
<keyword evidence="3" id="KW-1185">Reference proteome</keyword>
<protein>
    <submittedName>
        <fullName evidence="2">DUF2807 domain-containing protein</fullName>
    </submittedName>
</protein>
<name>A0ABY4HRC0_9FLAO</name>
<gene>
    <name evidence="2" type="ORF">LXD69_06980</name>
</gene>
<organism evidence="2 3">
    <name type="scientific">Flavobacterium sediminilitoris</name>
    <dbReference type="NCBI Taxonomy" id="2024526"/>
    <lineage>
        <taxon>Bacteria</taxon>
        <taxon>Pseudomonadati</taxon>
        <taxon>Bacteroidota</taxon>
        <taxon>Flavobacteriia</taxon>
        <taxon>Flavobacteriales</taxon>
        <taxon>Flavobacteriaceae</taxon>
        <taxon>Flavobacterium</taxon>
    </lineage>
</organism>